<feature type="region of interest" description="Disordered" evidence="7">
    <location>
        <begin position="88"/>
        <end position="131"/>
    </location>
</feature>
<feature type="domain" description="Chromo" evidence="8">
    <location>
        <begin position="286"/>
        <end position="318"/>
    </location>
</feature>
<name>A0A9N8HI38_9STRA</name>
<evidence type="ECO:0000256" key="3">
    <source>
        <dbReference type="ARBA" id="ARBA00022771"/>
    </source>
</evidence>
<evidence type="ECO:0000313" key="10">
    <source>
        <dbReference type="EMBL" id="CAB9514796.1"/>
    </source>
</evidence>
<keyword evidence="3 6" id="KW-0863">Zinc-finger</keyword>
<dbReference type="InterPro" id="IPR001841">
    <property type="entry name" value="Znf_RING"/>
</dbReference>
<dbReference type="GO" id="GO:0008270">
    <property type="term" value="F:zinc ion binding"/>
    <property type="evidence" value="ECO:0007669"/>
    <property type="project" value="UniProtKB-KW"/>
</dbReference>
<dbReference type="CDD" id="cd00024">
    <property type="entry name" value="CD_CSD"/>
    <property type="match status" value="1"/>
</dbReference>
<evidence type="ECO:0000256" key="6">
    <source>
        <dbReference type="PROSITE-ProRule" id="PRU00175"/>
    </source>
</evidence>
<keyword evidence="2" id="KW-0479">Metal-binding</keyword>
<dbReference type="GO" id="GO:0005634">
    <property type="term" value="C:nucleus"/>
    <property type="evidence" value="ECO:0007669"/>
    <property type="project" value="UniProtKB-SubCell"/>
</dbReference>
<evidence type="ECO:0000256" key="5">
    <source>
        <dbReference type="ARBA" id="ARBA00023242"/>
    </source>
</evidence>
<keyword evidence="4" id="KW-0862">Zinc</keyword>
<organism evidence="10 11">
    <name type="scientific">Seminavis robusta</name>
    <dbReference type="NCBI Taxonomy" id="568900"/>
    <lineage>
        <taxon>Eukaryota</taxon>
        <taxon>Sar</taxon>
        <taxon>Stramenopiles</taxon>
        <taxon>Ochrophyta</taxon>
        <taxon>Bacillariophyta</taxon>
        <taxon>Bacillariophyceae</taxon>
        <taxon>Bacillariophycidae</taxon>
        <taxon>Naviculales</taxon>
        <taxon>Naviculaceae</taxon>
        <taxon>Seminavis</taxon>
    </lineage>
</organism>
<dbReference type="PROSITE" id="PS00518">
    <property type="entry name" value="ZF_RING_1"/>
    <property type="match status" value="1"/>
</dbReference>
<evidence type="ECO:0000256" key="7">
    <source>
        <dbReference type="SAM" id="MobiDB-lite"/>
    </source>
</evidence>
<evidence type="ECO:0000313" key="11">
    <source>
        <dbReference type="Proteomes" id="UP001153069"/>
    </source>
</evidence>
<reference evidence="10" key="1">
    <citation type="submission" date="2020-06" db="EMBL/GenBank/DDBJ databases">
        <authorList>
            <consortium name="Plant Systems Biology data submission"/>
        </authorList>
    </citation>
    <scope>NUCLEOTIDE SEQUENCE</scope>
    <source>
        <strain evidence="10">D6</strain>
    </source>
</reference>
<comment type="caution">
    <text evidence="10">The sequence shown here is derived from an EMBL/GenBank/DDBJ whole genome shotgun (WGS) entry which is preliminary data.</text>
</comment>
<dbReference type="PANTHER" id="PTHR22812">
    <property type="entry name" value="CHROMOBOX PROTEIN"/>
    <property type="match status" value="1"/>
</dbReference>
<accession>A0A9N8HI38</accession>
<sequence length="466" mass="51956">MYVTVAAAQGSDWAAHILGLHFAQGINGVVMDKSVAAVWLKKALGECAHREPGYRYAIEFRRVGLLLCELSQSVMAATMSTNTTSVRIAADDTSDGTGRGSVAVPSPKKNSKGRQAKPVPQKTTEQQGAGKVDFVAENGEIYWVVKNVLEHRVAKSKKQGGGKTYDYRVEWEDWPKKDLQWYPEENLNPVAKERYWERQKAALETKQPAAKRRKTSNGSKTPTTTPTTTRKSQEQSTTAEAGKSKTVGSASPKKPTNRNLKKKVSPAAASKTDNQKSLEDDDDNIYEVEEFLEYRRIDGVDKFRIKWRGYEKYKDKTWYGMDSFIGDTVNEANEFKTKVQRSQLQSASTPTADDSSATYRIPVETLERRLLKSTQCPVCCNNFSASIESKHCPIMSQGCGHSVCLQCLFMMDQRNEAIEWLPCPVPGCQTEHAFSANLLDSSNENKALMAVVAEISPLFRGRKPEL</sequence>
<dbReference type="EMBL" id="CAICTM010000674">
    <property type="protein sequence ID" value="CAB9514796.1"/>
    <property type="molecule type" value="Genomic_DNA"/>
</dbReference>
<dbReference type="InterPro" id="IPR000953">
    <property type="entry name" value="Chromo/chromo_shadow_dom"/>
</dbReference>
<dbReference type="SUPFAM" id="SSF57850">
    <property type="entry name" value="RING/U-box"/>
    <property type="match status" value="1"/>
</dbReference>
<feature type="domain" description="RING-type" evidence="9">
    <location>
        <begin position="376"/>
        <end position="425"/>
    </location>
</feature>
<keyword evidence="5" id="KW-0539">Nucleus</keyword>
<dbReference type="InterPro" id="IPR013083">
    <property type="entry name" value="Znf_RING/FYVE/PHD"/>
</dbReference>
<comment type="subcellular location">
    <subcellularLocation>
        <location evidence="1">Nucleus</location>
    </subcellularLocation>
</comment>
<dbReference type="Proteomes" id="UP001153069">
    <property type="component" value="Unassembled WGS sequence"/>
</dbReference>
<dbReference type="OrthoDB" id="188553at2759"/>
<protein>
    <recommendedName>
        <fullName evidence="12">Chromo domain-containing protein</fullName>
    </recommendedName>
</protein>
<feature type="compositionally biased region" description="Basic residues" evidence="7">
    <location>
        <begin position="255"/>
        <end position="264"/>
    </location>
</feature>
<evidence type="ECO:0000259" key="9">
    <source>
        <dbReference type="PROSITE" id="PS50089"/>
    </source>
</evidence>
<dbReference type="InterPro" id="IPR051219">
    <property type="entry name" value="Heterochromatin_chromo-domain"/>
</dbReference>
<dbReference type="SMART" id="SM00298">
    <property type="entry name" value="CHROMO"/>
    <property type="match status" value="2"/>
</dbReference>
<dbReference type="PROSITE" id="PS50013">
    <property type="entry name" value="CHROMO_2"/>
    <property type="match status" value="2"/>
</dbReference>
<evidence type="ECO:0000259" key="8">
    <source>
        <dbReference type="PROSITE" id="PS50013"/>
    </source>
</evidence>
<dbReference type="InterPro" id="IPR016197">
    <property type="entry name" value="Chromo-like_dom_sf"/>
</dbReference>
<dbReference type="Gene3D" id="3.30.40.10">
    <property type="entry name" value="Zinc/RING finger domain, C3HC4 (zinc finger)"/>
    <property type="match status" value="1"/>
</dbReference>
<dbReference type="AlphaFoldDB" id="A0A9N8HI38"/>
<dbReference type="InterPro" id="IPR017907">
    <property type="entry name" value="Znf_RING_CS"/>
</dbReference>
<dbReference type="Gene3D" id="2.40.50.40">
    <property type="match status" value="2"/>
</dbReference>
<gene>
    <name evidence="10" type="ORF">SEMRO_675_G185460.1</name>
</gene>
<dbReference type="SUPFAM" id="SSF54160">
    <property type="entry name" value="Chromo domain-like"/>
    <property type="match status" value="2"/>
</dbReference>
<evidence type="ECO:0000256" key="2">
    <source>
        <dbReference type="ARBA" id="ARBA00022723"/>
    </source>
</evidence>
<evidence type="ECO:0000256" key="1">
    <source>
        <dbReference type="ARBA" id="ARBA00004123"/>
    </source>
</evidence>
<feature type="domain" description="Chromo" evidence="8">
    <location>
        <begin position="143"/>
        <end position="210"/>
    </location>
</feature>
<proteinExistence type="predicted"/>
<evidence type="ECO:0000256" key="4">
    <source>
        <dbReference type="ARBA" id="ARBA00022833"/>
    </source>
</evidence>
<keyword evidence="11" id="KW-1185">Reference proteome</keyword>
<evidence type="ECO:0008006" key="12">
    <source>
        <dbReference type="Google" id="ProtNLM"/>
    </source>
</evidence>
<feature type="region of interest" description="Disordered" evidence="7">
    <location>
        <begin position="201"/>
        <end position="281"/>
    </location>
</feature>
<dbReference type="PROSITE" id="PS50089">
    <property type="entry name" value="ZF_RING_2"/>
    <property type="match status" value="1"/>
</dbReference>